<comment type="caution">
    <text evidence="1">The sequence shown here is derived from an EMBL/GenBank/DDBJ whole genome shotgun (WGS) entry which is preliminary data.</text>
</comment>
<evidence type="ECO:0008006" key="3">
    <source>
        <dbReference type="Google" id="ProtNLM"/>
    </source>
</evidence>
<evidence type="ECO:0000313" key="2">
    <source>
        <dbReference type="Proteomes" id="UP000241404"/>
    </source>
</evidence>
<protein>
    <recommendedName>
        <fullName evidence="3">DGQHR domain-containing protein</fullName>
    </recommendedName>
</protein>
<proteinExistence type="predicted"/>
<evidence type="ECO:0000313" key="1">
    <source>
        <dbReference type="EMBL" id="PSU17193.1"/>
    </source>
</evidence>
<reference evidence="1 2" key="1">
    <citation type="submission" date="2018-03" db="EMBL/GenBank/DDBJ databases">
        <title>Whole genome sequencing of Histamine producing bacteria.</title>
        <authorList>
            <person name="Butler K."/>
        </authorList>
    </citation>
    <scope>NUCLEOTIDE SEQUENCE [LARGE SCALE GENOMIC DNA]</scope>
    <source>
        <strain evidence="1 2">BT-6</strain>
    </source>
</reference>
<dbReference type="AlphaFoldDB" id="A0ABD6X4D0"/>
<name>A0ABD6X4D0_PHODM</name>
<gene>
    <name evidence="1" type="ORF">CTM90_09805</name>
</gene>
<sequence length="393" mass="44133">MPKLQLVGRLVSSPCSSIKNLVAYLPARELVNYLSIGDESSDMEFIYDAAKNITNSKKVNEIQLDIKKSLISNSLRVPFSLTVVFEGKPCLSLTGEQGVIEYDQSRTFVVGNVLLFTAILKSLGIKTPLFSSRMSLSERQKQNSFKRMLSQEEVMLTLIFDDENGISKDQVKDFFFKFNRQNSGLHLTHFAKTEQKFPLKPFINLLTNNLNLEQYGGVSAKSKHVRKSEPFLTTEYILLKFLVGAAAGAKAQEACKLSDNVTYNGSLVSSVLAEGRLNDIELFLGAWLQPLTHNEHELRTGFRLSAQIWQALSIVIFKLVSRGASSSELIQAGIVLGKLDYSKKAPHWQNCDVMDLDSNGRLYKNSANSTRDFRNGLADYFLFVIKNIKNDYL</sequence>
<dbReference type="EMBL" id="PYMM01000004">
    <property type="protein sequence ID" value="PSU17193.1"/>
    <property type="molecule type" value="Genomic_DNA"/>
</dbReference>
<accession>A0ABD6X4D0</accession>
<dbReference type="Proteomes" id="UP000241404">
    <property type="component" value="Unassembled WGS sequence"/>
</dbReference>
<organism evidence="1 2">
    <name type="scientific">Photobacterium damselae</name>
    <dbReference type="NCBI Taxonomy" id="38293"/>
    <lineage>
        <taxon>Bacteria</taxon>
        <taxon>Pseudomonadati</taxon>
        <taxon>Pseudomonadota</taxon>
        <taxon>Gammaproteobacteria</taxon>
        <taxon>Vibrionales</taxon>
        <taxon>Vibrionaceae</taxon>
        <taxon>Photobacterium</taxon>
    </lineage>
</organism>
<dbReference type="RefSeq" id="WP_065170646.1">
    <property type="nucleotide sequence ID" value="NZ_LZFH01000003.1"/>
</dbReference>